<sequence>MNDDVFEFKGNVTDRAALVLAGEGKVAYVKQMRSEDVKRVFPQAPDIQPGLELFALLAADGTPILLTDSRDAAIANAWVNDLETVSVH</sequence>
<keyword evidence="2" id="KW-1185">Reference proteome</keyword>
<dbReference type="InterPro" id="IPR009531">
    <property type="entry name" value="DUF1150"/>
</dbReference>
<comment type="caution">
    <text evidence="1">The sequence shown here is derived from an EMBL/GenBank/DDBJ whole genome shotgun (WGS) entry which is preliminary data.</text>
</comment>
<dbReference type="EMBL" id="JASJEV010000002">
    <property type="protein sequence ID" value="MDJ1157587.1"/>
    <property type="molecule type" value="Genomic_DNA"/>
</dbReference>
<dbReference type="Proteomes" id="UP001321492">
    <property type="component" value="Unassembled WGS sequence"/>
</dbReference>
<accession>A0ABT7ADY1</accession>
<name>A0ABT7ADY1_9HYPH</name>
<protein>
    <submittedName>
        <fullName evidence="1">DUF1150 domain-containing protein</fullName>
    </submittedName>
</protein>
<evidence type="ECO:0000313" key="1">
    <source>
        <dbReference type="EMBL" id="MDJ1157587.1"/>
    </source>
</evidence>
<evidence type="ECO:0000313" key="2">
    <source>
        <dbReference type="Proteomes" id="UP001321492"/>
    </source>
</evidence>
<gene>
    <name evidence="1" type="ORF">QNA08_04975</name>
</gene>
<reference evidence="1 2" key="1">
    <citation type="submission" date="2023-05" db="EMBL/GenBank/DDBJ databases">
        <title>Chelatococcus sp. nov., a moderately thermophilic bacterium isolated from hot spring microbial mat.</title>
        <authorList>
            <person name="Hu C.-J."/>
            <person name="Li W.-J."/>
        </authorList>
    </citation>
    <scope>NUCLEOTIDE SEQUENCE [LARGE SCALE GENOMIC DNA]</scope>
    <source>
        <strain evidence="1 2">SYSU G07232</strain>
    </source>
</reference>
<organism evidence="1 2">
    <name type="scientific">Chelatococcus albus</name>
    <dbReference type="NCBI Taxonomy" id="3047466"/>
    <lineage>
        <taxon>Bacteria</taxon>
        <taxon>Pseudomonadati</taxon>
        <taxon>Pseudomonadota</taxon>
        <taxon>Alphaproteobacteria</taxon>
        <taxon>Hyphomicrobiales</taxon>
        <taxon>Chelatococcaceae</taxon>
        <taxon>Chelatococcus</taxon>
    </lineage>
</organism>
<dbReference type="Pfam" id="PF06620">
    <property type="entry name" value="DUF1150"/>
    <property type="match status" value="1"/>
</dbReference>
<dbReference type="RefSeq" id="WP_283739569.1">
    <property type="nucleotide sequence ID" value="NZ_JASJEV010000002.1"/>
</dbReference>
<proteinExistence type="predicted"/>